<dbReference type="InterPro" id="IPR009636">
    <property type="entry name" value="SCAF"/>
</dbReference>
<dbReference type="EMBL" id="BK015068">
    <property type="protein sequence ID" value="DAD89760.1"/>
    <property type="molecule type" value="Genomic_DNA"/>
</dbReference>
<organism evidence="2">
    <name type="scientific">Siphoviridae sp. ctWDo30</name>
    <dbReference type="NCBI Taxonomy" id="2826360"/>
    <lineage>
        <taxon>Viruses</taxon>
        <taxon>Duplodnaviria</taxon>
        <taxon>Heunggongvirae</taxon>
        <taxon>Uroviricota</taxon>
        <taxon>Caudoviricetes</taxon>
    </lineage>
</organism>
<feature type="region of interest" description="Disordered" evidence="1">
    <location>
        <begin position="131"/>
        <end position="167"/>
    </location>
</feature>
<evidence type="ECO:0000313" key="2">
    <source>
        <dbReference type="EMBL" id="DAD89760.1"/>
    </source>
</evidence>
<dbReference type="GO" id="GO:0019069">
    <property type="term" value="P:viral capsid assembly"/>
    <property type="evidence" value="ECO:0007669"/>
    <property type="project" value="InterPro"/>
</dbReference>
<sequence>MDLKELLGEELFTQVDAKLNEVNSADDRKSNPVKLVDLSEGAYVGKEKYIDGIKQSASEWEKKYKEDTENLQRTLETERKTHAAERFLDTQKIKSPLSRKTILQEFMAQNLEFKDGAFTGAEDYMKKVKEQYPDEFEKDEPQEPEKKPFVRGTQNTYRPKTKSEQEAYLESKYGKNKYYSKK</sequence>
<name>A0A8S5N629_9CAUD</name>
<dbReference type="Pfam" id="PF06810">
    <property type="entry name" value="Phage_scaffold"/>
    <property type="match status" value="1"/>
</dbReference>
<feature type="compositionally biased region" description="Basic and acidic residues" evidence="1">
    <location>
        <begin position="139"/>
        <end position="148"/>
    </location>
</feature>
<proteinExistence type="predicted"/>
<protein>
    <submittedName>
        <fullName evidence="2">Minor structural protein</fullName>
    </submittedName>
</protein>
<accession>A0A8S5N629</accession>
<reference evidence="2" key="1">
    <citation type="journal article" date="2021" name="Proc. Natl. Acad. Sci. U.S.A.">
        <title>A Catalog of Tens of Thousands of Viruses from Human Metagenomes Reveals Hidden Associations with Chronic Diseases.</title>
        <authorList>
            <person name="Tisza M.J."/>
            <person name="Buck C.B."/>
        </authorList>
    </citation>
    <scope>NUCLEOTIDE SEQUENCE</scope>
    <source>
        <strain evidence="2">CtWDo30</strain>
    </source>
</reference>
<evidence type="ECO:0000256" key="1">
    <source>
        <dbReference type="SAM" id="MobiDB-lite"/>
    </source>
</evidence>